<reference evidence="4" key="1">
    <citation type="journal article" date="2019" name="Int. J. Syst. Evol. Microbiol.">
        <title>The Global Catalogue of Microorganisms (GCM) 10K type strain sequencing project: providing services to taxonomists for standard genome sequencing and annotation.</title>
        <authorList>
            <consortium name="The Broad Institute Genomics Platform"/>
            <consortium name="The Broad Institute Genome Sequencing Center for Infectious Disease"/>
            <person name="Wu L."/>
            <person name="Ma J."/>
        </authorList>
    </citation>
    <scope>NUCLEOTIDE SEQUENCE [LARGE SCALE GENOMIC DNA]</scope>
    <source>
        <strain evidence="4">JCM 18956</strain>
    </source>
</reference>
<accession>A0ABP8VTL1</accession>
<evidence type="ECO:0000313" key="3">
    <source>
        <dbReference type="EMBL" id="GAA4672335.1"/>
    </source>
</evidence>
<protein>
    <submittedName>
        <fullName evidence="3">DUF4395 domain-containing protein</fullName>
    </submittedName>
</protein>
<name>A0ABP8VTL1_9MICO</name>
<feature type="transmembrane region" description="Helical" evidence="1">
    <location>
        <begin position="63"/>
        <end position="81"/>
    </location>
</feature>
<keyword evidence="1" id="KW-1133">Transmembrane helix</keyword>
<dbReference type="Proteomes" id="UP001501295">
    <property type="component" value="Unassembled WGS sequence"/>
</dbReference>
<gene>
    <name evidence="3" type="ORF">GCM10025780_15610</name>
</gene>
<keyword evidence="1" id="KW-0472">Membrane</keyword>
<evidence type="ECO:0000313" key="4">
    <source>
        <dbReference type="Proteomes" id="UP001501295"/>
    </source>
</evidence>
<dbReference type="InterPro" id="IPR025508">
    <property type="entry name" value="DUF4395"/>
</dbReference>
<evidence type="ECO:0000259" key="2">
    <source>
        <dbReference type="Pfam" id="PF14340"/>
    </source>
</evidence>
<feature type="transmembrane region" description="Helical" evidence="1">
    <location>
        <begin position="136"/>
        <end position="166"/>
    </location>
</feature>
<dbReference type="EMBL" id="BAABLM010000002">
    <property type="protein sequence ID" value="GAA4672335.1"/>
    <property type="molecule type" value="Genomic_DNA"/>
</dbReference>
<evidence type="ECO:0000256" key="1">
    <source>
        <dbReference type="SAM" id="Phobius"/>
    </source>
</evidence>
<keyword evidence="1" id="KW-0812">Transmembrane</keyword>
<organism evidence="3 4">
    <name type="scientific">Frondihabitans cladoniiphilus</name>
    <dbReference type="NCBI Taxonomy" id="715785"/>
    <lineage>
        <taxon>Bacteria</taxon>
        <taxon>Bacillati</taxon>
        <taxon>Actinomycetota</taxon>
        <taxon>Actinomycetes</taxon>
        <taxon>Micrococcales</taxon>
        <taxon>Microbacteriaceae</taxon>
        <taxon>Frondihabitans</taxon>
    </lineage>
</organism>
<feature type="transmembrane region" description="Helical" evidence="1">
    <location>
        <begin position="27"/>
        <end position="48"/>
    </location>
</feature>
<keyword evidence="4" id="KW-1185">Reference proteome</keyword>
<dbReference type="RefSeq" id="WP_345375108.1">
    <property type="nucleotide sequence ID" value="NZ_BAABLM010000002.1"/>
</dbReference>
<feature type="transmembrane region" description="Helical" evidence="1">
    <location>
        <begin position="112"/>
        <end position="130"/>
    </location>
</feature>
<feature type="domain" description="DUF4395" evidence="2">
    <location>
        <begin position="20"/>
        <end position="167"/>
    </location>
</feature>
<sequence length="179" mass="18895">MTELAPSKKALVAQPGEKGIDPRGPRFGAGITAVLLLVVLAVGLLDGFDLPSGVGARILRPEFLILALVVVLFAWGAFAGIRRHPYGRFFAAAIRPRLTAPSHLESPKPPTFAQTIGFVITAVALVLQIVGVPGGLLFLAAVAFVAAFLNSVFDYCFGCQVYVLLVRSGLLRSGARVRA</sequence>
<comment type="caution">
    <text evidence="3">The sequence shown here is derived from an EMBL/GenBank/DDBJ whole genome shotgun (WGS) entry which is preliminary data.</text>
</comment>
<dbReference type="Pfam" id="PF14340">
    <property type="entry name" value="DUF4395"/>
    <property type="match status" value="1"/>
</dbReference>
<proteinExistence type="predicted"/>